<keyword evidence="4" id="KW-1185">Reference proteome</keyword>
<dbReference type="EMBL" id="VVIM01000001">
    <property type="protein sequence ID" value="KAB0804606.1"/>
    <property type="molecule type" value="Genomic_DNA"/>
</dbReference>
<evidence type="ECO:0000313" key="4">
    <source>
        <dbReference type="Proteomes" id="UP000327044"/>
    </source>
</evidence>
<dbReference type="InterPro" id="IPR006170">
    <property type="entry name" value="PBP/GOBP"/>
</dbReference>
<dbReference type="Proteomes" id="UP000327044">
    <property type="component" value="Unassembled WGS sequence"/>
</dbReference>
<dbReference type="InParanoid" id="A0A1Y1NJ62"/>
<dbReference type="AlphaFoldDB" id="A0A1Y1NJ62"/>
<accession>A0A1Y1NJ62</accession>
<reference evidence="2" key="1">
    <citation type="journal article" date="2016" name="Sci. Rep.">
        <title>Molecular characterization of firefly nuptial gifts: a multi-omics approach sheds light on postcopulatory sexual selection.</title>
        <authorList>
            <person name="Al-Wathiqui N."/>
            <person name="Fallon T.R."/>
            <person name="South A."/>
            <person name="Weng J.K."/>
            <person name="Lewis S.M."/>
        </authorList>
    </citation>
    <scope>NUCLEOTIDE SEQUENCE</scope>
</reference>
<feature type="signal peptide" evidence="1">
    <location>
        <begin position="1"/>
        <end position="16"/>
    </location>
</feature>
<proteinExistence type="predicted"/>
<dbReference type="EMBL" id="GEZM01001725">
    <property type="protein sequence ID" value="JAV97548.1"/>
    <property type="molecule type" value="Transcribed_RNA"/>
</dbReference>
<keyword evidence="1" id="KW-0732">Signal</keyword>
<reference evidence="3 4" key="2">
    <citation type="journal article" date="2018" name="Elife">
        <title>Firefly genomes illuminate parallel origins of bioluminescence in beetles.</title>
        <authorList>
            <person name="Fallon T.R."/>
            <person name="Lower S.E."/>
            <person name="Chang C.H."/>
            <person name="Bessho-Uehara M."/>
            <person name="Martin G.J."/>
            <person name="Bewick A.J."/>
            <person name="Behringer M."/>
            <person name="Debat H.J."/>
            <person name="Wong I."/>
            <person name="Day J.C."/>
            <person name="Suvorov A."/>
            <person name="Silva C.J."/>
            <person name="Stanger-Hall K.F."/>
            <person name="Hall D.W."/>
            <person name="Schmitz R.J."/>
            <person name="Nelson D.R."/>
            <person name="Lewis S.M."/>
            <person name="Shigenobu S."/>
            <person name="Bybee S.M."/>
            <person name="Larracuente A.M."/>
            <person name="Oba Y."/>
            <person name="Weng J.K."/>
        </authorList>
    </citation>
    <scope>NUCLEOTIDE SEQUENCE [LARGE SCALE GENOMIC DNA]</scope>
    <source>
        <strain evidence="3">1611_PpyrPB1</strain>
        <tissue evidence="3">Whole body</tissue>
    </source>
</reference>
<gene>
    <name evidence="3" type="ORF">PPYR_01576</name>
</gene>
<protein>
    <submittedName>
        <fullName evidence="2">Uncharacterized protein</fullName>
    </submittedName>
</protein>
<sequence>MKFLFVLILLSIDSLAIDSKSHNLDEVLNQCYYEGTYNHEELLIIWDSHIDNFQPSEKVAEFTDCFLKKLGVYGEDGVLNLAEFAKQIPYFLEKVFGNEIDVVDMAKEVCERCFELIPNDQSPVLRCFSVRNCGIKYIHATLSNSTST</sequence>
<dbReference type="Pfam" id="PF01395">
    <property type="entry name" value="PBP_GOBP"/>
    <property type="match status" value="1"/>
</dbReference>
<feature type="chain" id="PRO_5036312599" evidence="1">
    <location>
        <begin position="17"/>
        <end position="148"/>
    </location>
</feature>
<evidence type="ECO:0000256" key="1">
    <source>
        <dbReference type="SAM" id="SignalP"/>
    </source>
</evidence>
<name>A0A1Y1NJ62_PHOPY</name>
<evidence type="ECO:0000313" key="2">
    <source>
        <dbReference type="EMBL" id="JAV97548.1"/>
    </source>
</evidence>
<dbReference type="SUPFAM" id="SSF47565">
    <property type="entry name" value="Insect pheromone/odorant-binding proteins"/>
    <property type="match status" value="1"/>
</dbReference>
<organism evidence="2">
    <name type="scientific">Photinus pyralis</name>
    <name type="common">Common eastern firefly</name>
    <name type="synonym">Lampyris pyralis</name>
    <dbReference type="NCBI Taxonomy" id="7054"/>
    <lineage>
        <taxon>Eukaryota</taxon>
        <taxon>Metazoa</taxon>
        <taxon>Ecdysozoa</taxon>
        <taxon>Arthropoda</taxon>
        <taxon>Hexapoda</taxon>
        <taxon>Insecta</taxon>
        <taxon>Pterygota</taxon>
        <taxon>Neoptera</taxon>
        <taxon>Endopterygota</taxon>
        <taxon>Coleoptera</taxon>
        <taxon>Polyphaga</taxon>
        <taxon>Elateriformia</taxon>
        <taxon>Elateroidea</taxon>
        <taxon>Lampyridae</taxon>
        <taxon>Lampyrinae</taxon>
        <taxon>Photinus</taxon>
    </lineage>
</organism>
<dbReference type="InterPro" id="IPR036728">
    <property type="entry name" value="PBP_GOBP_sf"/>
</dbReference>
<dbReference type="GO" id="GO:0005549">
    <property type="term" value="F:odorant binding"/>
    <property type="evidence" value="ECO:0007669"/>
    <property type="project" value="InterPro"/>
</dbReference>
<evidence type="ECO:0000313" key="3">
    <source>
        <dbReference type="EMBL" id="KAB0804606.1"/>
    </source>
</evidence>
<reference evidence="3" key="3">
    <citation type="submission" date="2019-08" db="EMBL/GenBank/DDBJ databases">
        <authorList>
            <consortium name="Photinus pyralis genome working group"/>
            <person name="Fallon T.R."/>
            <person name="Sander Lower S.E."/>
            <person name="Weng J.-K."/>
        </authorList>
    </citation>
    <scope>NUCLEOTIDE SEQUENCE</scope>
    <source>
        <strain evidence="3">1611_PpyrPB1</strain>
        <tissue evidence="3">Whole body</tissue>
    </source>
</reference>
<dbReference type="Gene3D" id="1.10.238.20">
    <property type="entry name" value="Pheromone/general odorant binding protein domain"/>
    <property type="match status" value="1"/>
</dbReference>